<dbReference type="EMBL" id="GBRH01246517">
    <property type="protein sequence ID" value="JAD51378.1"/>
    <property type="molecule type" value="Transcribed_RNA"/>
</dbReference>
<evidence type="ECO:0000313" key="1">
    <source>
        <dbReference type="EMBL" id="JAD51378.1"/>
    </source>
</evidence>
<protein>
    <submittedName>
        <fullName evidence="1">Uncharacterized protein</fullName>
    </submittedName>
</protein>
<reference evidence="1" key="2">
    <citation type="journal article" date="2015" name="Data Brief">
        <title>Shoot transcriptome of the giant reed, Arundo donax.</title>
        <authorList>
            <person name="Barrero R.A."/>
            <person name="Guerrero F.D."/>
            <person name="Moolhuijzen P."/>
            <person name="Goolsby J.A."/>
            <person name="Tidwell J."/>
            <person name="Bellgard S.E."/>
            <person name="Bellgard M.I."/>
        </authorList>
    </citation>
    <scope>NUCLEOTIDE SEQUENCE</scope>
    <source>
        <tissue evidence="1">Shoot tissue taken approximately 20 cm above the soil surface</tissue>
    </source>
</reference>
<organism evidence="1">
    <name type="scientific">Arundo donax</name>
    <name type="common">Giant reed</name>
    <name type="synonym">Donax arundinaceus</name>
    <dbReference type="NCBI Taxonomy" id="35708"/>
    <lineage>
        <taxon>Eukaryota</taxon>
        <taxon>Viridiplantae</taxon>
        <taxon>Streptophyta</taxon>
        <taxon>Embryophyta</taxon>
        <taxon>Tracheophyta</taxon>
        <taxon>Spermatophyta</taxon>
        <taxon>Magnoliopsida</taxon>
        <taxon>Liliopsida</taxon>
        <taxon>Poales</taxon>
        <taxon>Poaceae</taxon>
        <taxon>PACMAD clade</taxon>
        <taxon>Arundinoideae</taxon>
        <taxon>Arundineae</taxon>
        <taxon>Arundo</taxon>
    </lineage>
</organism>
<reference evidence="1" key="1">
    <citation type="submission" date="2014-09" db="EMBL/GenBank/DDBJ databases">
        <authorList>
            <person name="Magalhaes I.L.F."/>
            <person name="Oliveira U."/>
            <person name="Santos F.R."/>
            <person name="Vidigal T.H.D.A."/>
            <person name="Brescovit A.D."/>
            <person name="Santos A.J."/>
        </authorList>
    </citation>
    <scope>NUCLEOTIDE SEQUENCE</scope>
    <source>
        <tissue evidence="1">Shoot tissue taken approximately 20 cm above the soil surface</tissue>
    </source>
</reference>
<name>A0A0A9ANB4_ARUDO</name>
<accession>A0A0A9ANB4</accession>
<dbReference type="AlphaFoldDB" id="A0A0A9ANB4"/>
<proteinExistence type="predicted"/>
<sequence>MAIIEQWLYLTCDIGFGNSQVYLFKAQMSLLTVILEMYIDLSRSYEFHSLACVG</sequence>